<evidence type="ECO:0000313" key="1">
    <source>
        <dbReference type="EMBL" id="VAX31631.1"/>
    </source>
</evidence>
<name>A0A3B1CYI3_9ZZZZ</name>
<evidence type="ECO:0008006" key="2">
    <source>
        <dbReference type="Google" id="ProtNLM"/>
    </source>
</evidence>
<organism evidence="1">
    <name type="scientific">hydrothermal vent metagenome</name>
    <dbReference type="NCBI Taxonomy" id="652676"/>
    <lineage>
        <taxon>unclassified sequences</taxon>
        <taxon>metagenomes</taxon>
        <taxon>ecological metagenomes</taxon>
    </lineage>
</organism>
<dbReference type="AlphaFoldDB" id="A0A3B1CYI3"/>
<proteinExistence type="predicted"/>
<reference evidence="1" key="1">
    <citation type="submission" date="2018-06" db="EMBL/GenBank/DDBJ databases">
        <authorList>
            <person name="Zhirakovskaya E."/>
        </authorList>
    </citation>
    <scope>NUCLEOTIDE SEQUENCE</scope>
</reference>
<dbReference type="EMBL" id="UOGH01000210">
    <property type="protein sequence ID" value="VAX31631.1"/>
    <property type="molecule type" value="Genomic_DNA"/>
</dbReference>
<accession>A0A3B1CYI3</accession>
<gene>
    <name evidence="1" type="ORF">MNBD_NITROSPIRAE02-1527</name>
</gene>
<protein>
    <recommendedName>
        <fullName evidence="2">DUF3553 domain-containing protein</fullName>
    </recommendedName>
</protein>
<sequence>MKTGNRVRHIRYDTWGEGVVVEEKHSSLEGGFCFVKVLFEDGEERSFINNLDNECCCYYAGLRLI</sequence>